<name>A0A316GIM7_9RHOB</name>
<evidence type="ECO:0000256" key="4">
    <source>
        <dbReference type="PROSITE-ProRule" id="PRU00335"/>
    </source>
</evidence>
<dbReference type="AlphaFoldDB" id="A0A316GIM7"/>
<dbReference type="Pfam" id="PF16925">
    <property type="entry name" value="TetR_C_13"/>
    <property type="match status" value="1"/>
</dbReference>
<keyword evidence="7" id="KW-1185">Reference proteome</keyword>
<dbReference type="SUPFAM" id="SSF48498">
    <property type="entry name" value="Tetracyclin repressor-like, C-terminal domain"/>
    <property type="match status" value="1"/>
</dbReference>
<dbReference type="PANTHER" id="PTHR47506">
    <property type="entry name" value="TRANSCRIPTIONAL REGULATORY PROTEIN"/>
    <property type="match status" value="1"/>
</dbReference>
<keyword evidence="2 4" id="KW-0238">DNA-binding</keyword>
<feature type="domain" description="HTH tetR-type" evidence="5">
    <location>
        <begin position="6"/>
        <end position="66"/>
    </location>
</feature>
<accession>A0A316GIM7</accession>
<dbReference type="RefSeq" id="WP_170119027.1">
    <property type="nucleotide sequence ID" value="NZ_QGGW01000003.1"/>
</dbReference>
<dbReference type="PANTHER" id="PTHR47506:SF10">
    <property type="entry name" value="TRANSCRIPTIONAL REGULATORY PROTEIN"/>
    <property type="match status" value="1"/>
</dbReference>
<dbReference type="Gene3D" id="1.10.10.60">
    <property type="entry name" value="Homeodomain-like"/>
    <property type="match status" value="1"/>
</dbReference>
<dbReference type="Gene3D" id="1.10.357.10">
    <property type="entry name" value="Tetracycline Repressor, domain 2"/>
    <property type="match status" value="1"/>
</dbReference>
<evidence type="ECO:0000313" key="7">
    <source>
        <dbReference type="Proteomes" id="UP000245708"/>
    </source>
</evidence>
<protein>
    <submittedName>
        <fullName evidence="6">TetR family transcriptional regulator</fullName>
    </submittedName>
</protein>
<gene>
    <name evidence="6" type="ORF">C7455_103147</name>
</gene>
<organism evidence="6 7">
    <name type="scientific">Roseicyclus mahoneyensis</name>
    <dbReference type="NCBI Taxonomy" id="164332"/>
    <lineage>
        <taxon>Bacteria</taxon>
        <taxon>Pseudomonadati</taxon>
        <taxon>Pseudomonadota</taxon>
        <taxon>Alphaproteobacteria</taxon>
        <taxon>Rhodobacterales</taxon>
        <taxon>Roseobacteraceae</taxon>
        <taxon>Roseicyclus</taxon>
    </lineage>
</organism>
<feature type="DNA-binding region" description="H-T-H motif" evidence="4">
    <location>
        <begin position="29"/>
        <end position="48"/>
    </location>
</feature>
<dbReference type="InterPro" id="IPR001647">
    <property type="entry name" value="HTH_TetR"/>
</dbReference>
<evidence type="ECO:0000256" key="2">
    <source>
        <dbReference type="ARBA" id="ARBA00023125"/>
    </source>
</evidence>
<evidence type="ECO:0000313" key="6">
    <source>
        <dbReference type="EMBL" id="PWK60947.1"/>
    </source>
</evidence>
<dbReference type="Pfam" id="PF00440">
    <property type="entry name" value="TetR_N"/>
    <property type="match status" value="1"/>
</dbReference>
<dbReference type="EMBL" id="QGGW01000003">
    <property type="protein sequence ID" value="PWK60947.1"/>
    <property type="molecule type" value="Genomic_DNA"/>
</dbReference>
<dbReference type="InterPro" id="IPR009057">
    <property type="entry name" value="Homeodomain-like_sf"/>
</dbReference>
<dbReference type="InterPro" id="IPR011075">
    <property type="entry name" value="TetR_C"/>
</dbReference>
<dbReference type="PROSITE" id="PS50977">
    <property type="entry name" value="HTH_TETR_2"/>
    <property type="match status" value="1"/>
</dbReference>
<sequence length="213" mass="23052">MGRAASYDRQKVLMAARDLFWARGYHNTSLKDLEHGLDMRPGSIYAAFGSKEALFREALDLYVSTGQADLAMTLSGAASPIAGLAAHVRSLGGILRGKAPSRACMLVKTLLETPDDDPVLRRSVEEVLRRVELIFHDAFRKARDEGEIAADVDPELLAARLQVAIFGLRAYAQRTDAADRVEKLVEDIARGIEALAIRAPSRAALPCAPGPAS</sequence>
<dbReference type="InterPro" id="IPR036271">
    <property type="entry name" value="Tet_transcr_reg_TetR-rel_C_sf"/>
</dbReference>
<dbReference type="SUPFAM" id="SSF46689">
    <property type="entry name" value="Homeodomain-like"/>
    <property type="match status" value="1"/>
</dbReference>
<evidence type="ECO:0000259" key="5">
    <source>
        <dbReference type="PROSITE" id="PS50977"/>
    </source>
</evidence>
<dbReference type="GO" id="GO:0003677">
    <property type="term" value="F:DNA binding"/>
    <property type="evidence" value="ECO:0007669"/>
    <property type="project" value="UniProtKB-UniRule"/>
</dbReference>
<evidence type="ECO:0000256" key="3">
    <source>
        <dbReference type="ARBA" id="ARBA00023163"/>
    </source>
</evidence>
<comment type="caution">
    <text evidence="6">The sequence shown here is derived from an EMBL/GenBank/DDBJ whole genome shotgun (WGS) entry which is preliminary data.</text>
</comment>
<keyword evidence="3" id="KW-0804">Transcription</keyword>
<dbReference type="Proteomes" id="UP000245708">
    <property type="component" value="Unassembled WGS sequence"/>
</dbReference>
<reference evidence="6 7" key="1">
    <citation type="submission" date="2018-05" db="EMBL/GenBank/DDBJ databases">
        <title>Genomic Encyclopedia of Type Strains, Phase IV (KMG-IV): sequencing the most valuable type-strain genomes for metagenomic binning, comparative biology and taxonomic classification.</title>
        <authorList>
            <person name="Goeker M."/>
        </authorList>
    </citation>
    <scope>NUCLEOTIDE SEQUENCE [LARGE SCALE GENOMIC DNA]</scope>
    <source>
        <strain evidence="6 7">DSM 16097</strain>
    </source>
</reference>
<proteinExistence type="predicted"/>
<evidence type="ECO:0000256" key="1">
    <source>
        <dbReference type="ARBA" id="ARBA00023015"/>
    </source>
</evidence>
<keyword evidence="1" id="KW-0805">Transcription regulation</keyword>